<dbReference type="Pfam" id="PF03223">
    <property type="entry name" value="V-ATPase_C"/>
    <property type="match status" value="1"/>
</dbReference>
<evidence type="ECO:0000313" key="11">
    <source>
        <dbReference type="Proteomes" id="UP001177023"/>
    </source>
</evidence>
<keyword evidence="4 9" id="KW-0375">Hydrogen ion transport</keyword>
<keyword evidence="11" id="KW-1185">Reference proteome</keyword>
<dbReference type="Proteomes" id="UP001177023">
    <property type="component" value="Unassembled WGS sequence"/>
</dbReference>
<reference evidence="10" key="1">
    <citation type="submission" date="2023-06" db="EMBL/GenBank/DDBJ databases">
        <authorList>
            <person name="Delattre M."/>
        </authorList>
    </citation>
    <scope>NUCLEOTIDE SEQUENCE</scope>
    <source>
        <strain evidence="10">AF72</strain>
    </source>
</reference>
<comment type="subcellular location">
    <subcellularLocation>
        <location evidence="1">Membrane</location>
        <topology evidence="1">Peripheral membrane protein</topology>
    </subcellularLocation>
</comment>
<dbReference type="PANTHER" id="PTHR10137">
    <property type="entry name" value="V-TYPE PROTON ATPASE SUBUNIT C"/>
    <property type="match status" value="1"/>
</dbReference>
<dbReference type="InterPro" id="IPR036132">
    <property type="entry name" value="Vac_ATP_synth_c_sf"/>
</dbReference>
<dbReference type="GO" id="GO:0000221">
    <property type="term" value="C:vacuolar proton-transporting V-type ATPase, V1 domain"/>
    <property type="evidence" value="ECO:0007669"/>
    <property type="project" value="TreeGrafter"/>
</dbReference>
<protein>
    <recommendedName>
        <fullName evidence="8 9">V-type proton ATPase subunit C</fullName>
    </recommendedName>
</protein>
<evidence type="ECO:0000256" key="9">
    <source>
        <dbReference type="RuleBase" id="RU364010"/>
    </source>
</evidence>
<dbReference type="EMBL" id="CATQJA010002659">
    <property type="protein sequence ID" value="CAJ0580409.1"/>
    <property type="molecule type" value="Genomic_DNA"/>
</dbReference>
<proteinExistence type="inferred from homology"/>
<comment type="subunit">
    <text evidence="9">V-ATPase is a heteromultimeric enzyme made up of two complexes: the ATP-hydrolytic V1 complex and the proton translocation V0 complex. The V1 complex consists of three catalytic AB heterodimers that form a heterohexamer, three peripheral stalks each consisting of EG heterodimers, one central rotor including subunits D and F, and the regulatory subunits C and H. The proton translocation complex V0 consists of the proton transport subunit a, a ring of proteolipid subunits c9c'', rotary subunit d, subunits e and f, and two accessory subunits.</text>
</comment>
<comment type="subunit">
    <text evidence="7">V-ATPase is a heteromultimeric enzyme made up of two complexes: the ATP-hydrolytic V1 complex and the proton translocation V0 complex. The V1 complex consists of three catalytic AB heterodimers that form a heterohexamer, three peripheral stalks each consisting of EG heterodimers, one central rotor including subunits D and F, and the regulatory subunits C and H. The proton translocation complex V0 consists of the proton transport subunit a, a ring of proteolipid subunits c9c'', rotary subunit d, subunits e and f, and the accessory subunits vah-19/Ac45 and vah-20/PRR. Interacts with V-type proton ATPase subunits a1 unc-32, a2 vha-5 and a3 vha-6.</text>
</comment>
<feature type="non-terminal residue" evidence="10">
    <location>
        <position position="1"/>
    </location>
</feature>
<evidence type="ECO:0000256" key="2">
    <source>
        <dbReference type="ARBA" id="ARBA00006138"/>
    </source>
</evidence>
<comment type="function">
    <text evidence="6">Subunit of the V1 complex of vacuolar(H+)-ATPase (V-ATPase), a multisubunit enzyme composed of a peripheral complex (V1) that hydrolyzes ATP and a membrane integral complex (V0) that translocates protons. V-ATPase is responsible for acidifying and maintaining the pH of intracellular compartments and in some cell types, is targeted to the plasma membrane, where it is responsible for acidifying the extracellular environment. Subunit C is necessary for the assembly of the catalytic sector of the enzyme and is likely to have a specific function in its catalytic activity. Has roles in embryogenesis and ovulation.</text>
</comment>
<dbReference type="SUPFAM" id="SSF118203">
    <property type="entry name" value="Vacuolar ATP synthase subunit C"/>
    <property type="match status" value="1"/>
</dbReference>
<evidence type="ECO:0000256" key="1">
    <source>
        <dbReference type="ARBA" id="ARBA00004170"/>
    </source>
</evidence>
<dbReference type="AlphaFoldDB" id="A0AA36D659"/>
<evidence type="ECO:0000256" key="3">
    <source>
        <dbReference type="ARBA" id="ARBA00022448"/>
    </source>
</evidence>
<keyword evidence="5 9" id="KW-0406">Ion transport</keyword>
<dbReference type="PANTHER" id="PTHR10137:SF0">
    <property type="entry name" value="V-TYPE PROTON ATPASE SUBUNIT C"/>
    <property type="match status" value="1"/>
</dbReference>
<dbReference type="GO" id="GO:0046961">
    <property type="term" value="F:proton-transporting ATPase activity, rotational mechanism"/>
    <property type="evidence" value="ECO:0007669"/>
    <property type="project" value="InterPro"/>
</dbReference>
<evidence type="ECO:0000256" key="8">
    <source>
        <dbReference type="ARBA" id="ARBA00071118"/>
    </source>
</evidence>
<dbReference type="Gene3D" id="3.30.70.1180">
    <property type="entry name" value="Vacuolar atp synthase subunit c, domain 1"/>
    <property type="match status" value="1"/>
</dbReference>
<sequence>MAASLGEMWLVSVPGESKSGDAWEKLNRGTGTLSQNSRFTIPDLKVGTLDQLVGLSDDLGKLDTTAEAITRKLVQYFGEVLEDDRDKLPEHLVIGNKDIRSYVTKFQWESAKYPLKQSLKVLSEIIGKQVTQIDNDLKTKSIGYNNLKNTLNAIDRKAQGSLITKDLADIVKAEDFVLNSEYLQTLLVVVPKVNAKEWEQKYSAMHQMVVPGSSKLITEEGEHALYSVTLFKKIIDEFKNSARENRFIVRDFVYDEESLKAGKNERDKLVAEKQRQYAPLIRWLKINFGEIFAAYIHIKALRIFVESVLRYGLPVNFQAAILEPTKGSQLYVHLDGSAAGPVDNFEDSPALMSLGMGEYYPYVFFKLNVDLIDHKR</sequence>
<evidence type="ECO:0000256" key="5">
    <source>
        <dbReference type="ARBA" id="ARBA00023065"/>
    </source>
</evidence>
<evidence type="ECO:0000256" key="6">
    <source>
        <dbReference type="ARBA" id="ARBA00060071"/>
    </source>
</evidence>
<dbReference type="InterPro" id="IPR004907">
    <property type="entry name" value="ATPase_V1-cplx_csu"/>
</dbReference>
<dbReference type="CDD" id="cd14785">
    <property type="entry name" value="V-ATPase_C"/>
    <property type="match status" value="1"/>
</dbReference>
<comment type="caution">
    <text evidence="10">The sequence shown here is derived from an EMBL/GenBank/DDBJ whole genome shotgun (WGS) entry which is preliminary data.</text>
</comment>
<dbReference type="Gene3D" id="1.20.1460.10">
    <property type="entry name" value="subunit c (vma5p) of the yeast v-atpase, domain 2"/>
    <property type="match status" value="1"/>
</dbReference>
<dbReference type="FunFam" id="3.30.70.100:FF:000002">
    <property type="entry name" value="V-type proton ATPase subunit C"/>
    <property type="match status" value="1"/>
</dbReference>
<dbReference type="Gene3D" id="3.30.70.100">
    <property type="match status" value="1"/>
</dbReference>
<evidence type="ECO:0000313" key="10">
    <source>
        <dbReference type="EMBL" id="CAJ0580409.1"/>
    </source>
</evidence>
<keyword evidence="3 9" id="KW-0813">Transport</keyword>
<evidence type="ECO:0000256" key="7">
    <source>
        <dbReference type="ARBA" id="ARBA00063379"/>
    </source>
</evidence>
<evidence type="ECO:0000256" key="4">
    <source>
        <dbReference type="ARBA" id="ARBA00022781"/>
    </source>
</evidence>
<comment type="similarity">
    <text evidence="2 9">Belongs to the V-ATPase C subunit family.</text>
</comment>
<name>A0AA36D659_9BILA</name>
<gene>
    <name evidence="10" type="ORF">MSPICULIGERA_LOCUS18607</name>
</gene>
<dbReference type="GO" id="GO:0005765">
    <property type="term" value="C:lysosomal membrane"/>
    <property type="evidence" value="ECO:0007669"/>
    <property type="project" value="TreeGrafter"/>
</dbReference>
<organism evidence="10 11">
    <name type="scientific">Mesorhabditis spiculigera</name>
    <dbReference type="NCBI Taxonomy" id="96644"/>
    <lineage>
        <taxon>Eukaryota</taxon>
        <taxon>Metazoa</taxon>
        <taxon>Ecdysozoa</taxon>
        <taxon>Nematoda</taxon>
        <taxon>Chromadorea</taxon>
        <taxon>Rhabditida</taxon>
        <taxon>Rhabditina</taxon>
        <taxon>Rhabditomorpha</taxon>
        <taxon>Rhabditoidea</taxon>
        <taxon>Rhabditidae</taxon>
        <taxon>Mesorhabditinae</taxon>
        <taxon>Mesorhabditis</taxon>
    </lineage>
</organism>
<accession>A0AA36D659</accession>